<keyword evidence="2" id="KW-1185">Reference proteome</keyword>
<gene>
    <name evidence="1" type="ORF">AUC60_09805</name>
</gene>
<comment type="caution">
    <text evidence="1">The sequence shown here is derived from an EMBL/GenBank/DDBJ whole genome shotgun (WGS) entry which is preliminary data.</text>
</comment>
<evidence type="ECO:0000313" key="1">
    <source>
        <dbReference type="EMBL" id="OUM74107.1"/>
    </source>
</evidence>
<reference evidence="1 2" key="1">
    <citation type="journal article" date="2017" name="Syst. Appl. Microbiol.">
        <title>Pseudomonas caspiana sp. nov., a citrus pathogen in the Pseudomonas syringae phylogenetic group.</title>
        <authorList>
            <person name="Busquets A."/>
            <person name="Gomila M."/>
            <person name="Beiki F."/>
            <person name="Mulet M."/>
            <person name="Rahimian H."/>
            <person name="Garcia-Valdes E."/>
            <person name="Lalucat J."/>
        </authorList>
    </citation>
    <scope>NUCLEOTIDE SEQUENCE [LARGE SCALE GENOMIC DNA]</scope>
    <source>
        <strain evidence="1 2">FBF102</strain>
    </source>
</reference>
<name>A0A1Y3P2Q4_9PSED</name>
<protein>
    <submittedName>
        <fullName evidence="1">Uncharacterized protein</fullName>
    </submittedName>
</protein>
<organism evidence="1 2">
    <name type="scientific">Pseudomonas caspiana</name>
    <dbReference type="NCBI Taxonomy" id="1451454"/>
    <lineage>
        <taxon>Bacteria</taxon>
        <taxon>Pseudomonadati</taxon>
        <taxon>Pseudomonadota</taxon>
        <taxon>Gammaproteobacteria</taxon>
        <taxon>Pseudomonadales</taxon>
        <taxon>Pseudomonadaceae</taxon>
        <taxon>Pseudomonas</taxon>
    </lineage>
</organism>
<dbReference type="InterPro" id="IPR011008">
    <property type="entry name" value="Dimeric_a/b-barrel"/>
</dbReference>
<accession>A0A1Y3P2Q4</accession>
<dbReference type="AlphaFoldDB" id="A0A1Y3P2Q4"/>
<dbReference type="SUPFAM" id="SSF54909">
    <property type="entry name" value="Dimeric alpha+beta barrel"/>
    <property type="match status" value="1"/>
</dbReference>
<dbReference type="Proteomes" id="UP000195440">
    <property type="component" value="Unassembled WGS sequence"/>
</dbReference>
<sequence>MQLAEENPRFNQLIEFTVNPAQQASLVVALTEQVERYTCTYPGFISATVQASNDGCRVLGQTLWQSRRASEEALLNAESSEQDFIALLRRHHVSAVTFNTWQVTRYIPARG</sequence>
<dbReference type="OrthoDB" id="7016254at2"/>
<dbReference type="Gene3D" id="3.30.70.100">
    <property type="match status" value="1"/>
</dbReference>
<proteinExistence type="predicted"/>
<dbReference type="EMBL" id="LOHF01000006">
    <property type="protein sequence ID" value="OUM74107.1"/>
    <property type="molecule type" value="Genomic_DNA"/>
</dbReference>
<dbReference type="RefSeq" id="WP_087266253.1">
    <property type="nucleotide sequence ID" value="NZ_JBJGBV010000002.1"/>
</dbReference>
<evidence type="ECO:0000313" key="2">
    <source>
        <dbReference type="Proteomes" id="UP000195440"/>
    </source>
</evidence>